<evidence type="ECO:0000313" key="2">
    <source>
        <dbReference type="EMBL" id="KIP11153.1"/>
    </source>
</evidence>
<name>A0A0C3PU37_PHLG1</name>
<dbReference type="AlphaFoldDB" id="A0A0C3PU37"/>
<reference evidence="2 3" key="1">
    <citation type="journal article" date="2014" name="PLoS Genet.">
        <title>Analysis of the Phlebiopsis gigantea genome, transcriptome and secretome provides insight into its pioneer colonization strategies of wood.</title>
        <authorList>
            <person name="Hori C."/>
            <person name="Ishida T."/>
            <person name="Igarashi K."/>
            <person name="Samejima M."/>
            <person name="Suzuki H."/>
            <person name="Master E."/>
            <person name="Ferreira P."/>
            <person name="Ruiz-Duenas F.J."/>
            <person name="Held B."/>
            <person name="Canessa P."/>
            <person name="Larrondo L.F."/>
            <person name="Schmoll M."/>
            <person name="Druzhinina I.S."/>
            <person name="Kubicek C.P."/>
            <person name="Gaskell J.A."/>
            <person name="Kersten P."/>
            <person name="St John F."/>
            <person name="Glasner J."/>
            <person name="Sabat G."/>
            <person name="Splinter BonDurant S."/>
            <person name="Syed K."/>
            <person name="Yadav J."/>
            <person name="Mgbeahuruike A.C."/>
            <person name="Kovalchuk A."/>
            <person name="Asiegbu F.O."/>
            <person name="Lackner G."/>
            <person name="Hoffmeister D."/>
            <person name="Rencoret J."/>
            <person name="Gutierrez A."/>
            <person name="Sun H."/>
            <person name="Lindquist E."/>
            <person name="Barry K."/>
            <person name="Riley R."/>
            <person name="Grigoriev I.V."/>
            <person name="Henrissat B."/>
            <person name="Kues U."/>
            <person name="Berka R.M."/>
            <person name="Martinez A.T."/>
            <person name="Covert S.F."/>
            <person name="Blanchette R.A."/>
            <person name="Cullen D."/>
        </authorList>
    </citation>
    <scope>NUCLEOTIDE SEQUENCE [LARGE SCALE GENOMIC DNA]</scope>
    <source>
        <strain evidence="2 3">11061_1 CR5-6</strain>
    </source>
</reference>
<keyword evidence="3" id="KW-1185">Reference proteome</keyword>
<accession>A0A0C3PU37</accession>
<dbReference type="EMBL" id="KN840448">
    <property type="protein sequence ID" value="KIP11153.1"/>
    <property type="molecule type" value="Genomic_DNA"/>
</dbReference>
<evidence type="ECO:0000256" key="1">
    <source>
        <dbReference type="SAM" id="MobiDB-lite"/>
    </source>
</evidence>
<evidence type="ECO:0000313" key="3">
    <source>
        <dbReference type="Proteomes" id="UP000053257"/>
    </source>
</evidence>
<dbReference type="Proteomes" id="UP000053257">
    <property type="component" value="Unassembled WGS sequence"/>
</dbReference>
<dbReference type="HOGENOM" id="CLU_1496767_0_0_1"/>
<gene>
    <name evidence="2" type="ORF">PHLGIDRAFT_157502</name>
</gene>
<feature type="region of interest" description="Disordered" evidence="1">
    <location>
        <begin position="29"/>
        <end position="55"/>
    </location>
</feature>
<organism evidence="2 3">
    <name type="scientific">Phlebiopsis gigantea (strain 11061_1 CR5-6)</name>
    <name type="common">White-rot fungus</name>
    <name type="synonym">Peniophora gigantea</name>
    <dbReference type="NCBI Taxonomy" id="745531"/>
    <lineage>
        <taxon>Eukaryota</taxon>
        <taxon>Fungi</taxon>
        <taxon>Dikarya</taxon>
        <taxon>Basidiomycota</taxon>
        <taxon>Agaricomycotina</taxon>
        <taxon>Agaricomycetes</taxon>
        <taxon>Polyporales</taxon>
        <taxon>Phanerochaetaceae</taxon>
        <taxon>Phlebiopsis</taxon>
    </lineage>
</organism>
<proteinExistence type="predicted"/>
<sequence>MVTMHGAVLDVKLRLMVLQGNSKIMRGGTYALPRRAETSSESKKRRTTGSQRNMLESNEIARELVRCSATQAWLDILDSEDLDAVEVENQLLDAEILHLSPANHHDDLCDSYHDLENTTDTVTQHGPLLSDPQSRAKLCNPQKPANVTTSAVVLKARSQPSDLGVPSAMILKILKSLREP</sequence>
<protein>
    <submittedName>
        <fullName evidence="2">Uncharacterized protein</fullName>
    </submittedName>
</protein>